<organism evidence="3 4">
    <name type="scientific">Bombilactobacillus folatiphilus</name>
    <dbReference type="NCBI Taxonomy" id="2923362"/>
    <lineage>
        <taxon>Bacteria</taxon>
        <taxon>Bacillati</taxon>
        <taxon>Bacillota</taxon>
        <taxon>Bacilli</taxon>
        <taxon>Lactobacillales</taxon>
        <taxon>Lactobacillaceae</taxon>
        <taxon>Bombilactobacillus</taxon>
    </lineage>
</organism>
<name>A0ABY4P8V2_9LACO</name>
<dbReference type="RefSeq" id="WP_249514429.1">
    <property type="nucleotide sequence ID" value="NZ_CP093366.1"/>
</dbReference>
<dbReference type="Proteomes" id="UP000831495">
    <property type="component" value="Chromosome"/>
</dbReference>
<proteinExistence type="predicted"/>
<evidence type="ECO:0000313" key="4">
    <source>
        <dbReference type="Proteomes" id="UP000831495"/>
    </source>
</evidence>
<dbReference type="Gene3D" id="2.40.390.10">
    <property type="entry name" value="CV3147-like"/>
    <property type="match status" value="1"/>
</dbReference>
<dbReference type="Pfam" id="PF06032">
    <property type="entry name" value="S-Me-THD_N"/>
    <property type="match status" value="1"/>
</dbReference>
<feature type="domain" description="S-Me-THD N-terminal" evidence="1">
    <location>
        <begin position="9"/>
        <end position="164"/>
    </location>
</feature>
<dbReference type="InterPro" id="IPR010318">
    <property type="entry name" value="S-Me-THD_N"/>
</dbReference>
<protein>
    <submittedName>
        <fullName evidence="3">DUF917 domain-containing protein</fullName>
    </submittedName>
</protein>
<evidence type="ECO:0000259" key="2">
    <source>
        <dbReference type="Pfam" id="PF20906"/>
    </source>
</evidence>
<dbReference type="InterPro" id="IPR048350">
    <property type="entry name" value="S-Me-THD-like_C"/>
</dbReference>
<dbReference type="SUPFAM" id="SSF160991">
    <property type="entry name" value="CV3147-like"/>
    <property type="match status" value="1"/>
</dbReference>
<feature type="domain" description="S-Me-THD-like C-terminal" evidence="2">
    <location>
        <begin position="167"/>
        <end position="357"/>
    </location>
</feature>
<dbReference type="Gene3D" id="3.40.1610.10">
    <property type="entry name" value="CV3147-like domain"/>
    <property type="match status" value="1"/>
</dbReference>
<sequence length="369" mass="40100">MSRQIGIPEIKQIAIGAALLGSGGGGNPYIGKMMAISAVKEHGPVTLLEPQEAPDDAFFVSASMIGAPAVAMEKFPNGREFEQSFQMFEQYTGKKIYGTFPIEAGGINSMMPIIAAAKMNLPILDLDGMGRAFPELQMSTFVLAGHEVTPMVLTDERGNTTLINTIDPVWAEKIGRNVTVEMGASATSASDGLTGRELRAAGVLNIVTFCQKIGELIQRANEFDSPQAALQELLTYTSGFQLLTGKIVDISHVTKGGFNYGTTTIEGLNEDTGKQGKISFQNENIMMTVDGQVLATAPDLIMMVDMDTLLPVTNEEARYGKRVYVVGLPANEKWRTEAGIQSVGPRYFKYDVDYVPIEERYAKYQQKKG</sequence>
<keyword evidence="4" id="KW-1185">Reference proteome</keyword>
<dbReference type="Pfam" id="PF20906">
    <property type="entry name" value="S-Me-THD_C"/>
    <property type="match status" value="1"/>
</dbReference>
<gene>
    <name evidence="3" type="ORF">MOO45_00210</name>
</gene>
<evidence type="ECO:0000259" key="1">
    <source>
        <dbReference type="Pfam" id="PF06032"/>
    </source>
</evidence>
<dbReference type="InterPro" id="IPR027479">
    <property type="entry name" value="S-Me-THD_N_sf"/>
</dbReference>
<dbReference type="InterPro" id="IPR024071">
    <property type="entry name" value="S-Me-THD_C_sf"/>
</dbReference>
<dbReference type="EMBL" id="CP093366">
    <property type="protein sequence ID" value="UQS82159.1"/>
    <property type="molecule type" value="Genomic_DNA"/>
</dbReference>
<reference evidence="3" key="1">
    <citation type="journal article" date="2022" name="Int. J. Syst. Evol. Microbiol.">
        <title>Apilactobacillus apisilvae sp. nov., Nicolia spurrieriana gen. nov. sp. nov., Bombilactobacillus folatiphilus sp. nov. and Bombilactobacillus thymidiniphilus sp. nov., four new lactic acid bacterial isolates from stingless bees Tetragonula carbonaria and Austroplebeia australis.</title>
        <authorList>
            <person name="Oliphant S.A."/>
            <person name="Watson-Haigh N.S."/>
            <person name="Sumby K.M."/>
            <person name="Gardner J."/>
            <person name="Groom S."/>
            <person name="Jiranek V."/>
        </authorList>
    </citation>
    <scope>NUCLEOTIDE SEQUENCE</scope>
    <source>
        <strain evidence="3">SG4_D2</strain>
    </source>
</reference>
<accession>A0ABY4P8V2</accession>
<evidence type="ECO:0000313" key="3">
    <source>
        <dbReference type="EMBL" id="UQS82159.1"/>
    </source>
</evidence>